<organism evidence="2 3">
    <name type="scientific">Xenotaenia resolanae</name>
    <dbReference type="NCBI Taxonomy" id="208358"/>
    <lineage>
        <taxon>Eukaryota</taxon>
        <taxon>Metazoa</taxon>
        <taxon>Chordata</taxon>
        <taxon>Craniata</taxon>
        <taxon>Vertebrata</taxon>
        <taxon>Euteleostomi</taxon>
        <taxon>Actinopterygii</taxon>
        <taxon>Neopterygii</taxon>
        <taxon>Teleostei</taxon>
        <taxon>Neoteleostei</taxon>
        <taxon>Acanthomorphata</taxon>
        <taxon>Ovalentaria</taxon>
        <taxon>Atherinomorphae</taxon>
        <taxon>Cyprinodontiformes</taxon>
        <taxon>Goodeidae</taxon>
        <taxon>Xenotaenia</taxon>
    </lineage>
</organism>
<evidence type="ECO:0000313" key="3">
    <source>
        <dbReference type="Proteomes" id="UP001444071"/>
    </source>
</evidence>
<gene>
    <name evidence="2" type="ORF">XENORESO_004556</name>
</gene>
<comment type="caution">
    <text evidence="2">The sequence shown here is derived from an EMBL/GenBank/DDBJ whole genome shotgun (WGS) entry which is preliminary data.</text>
</comment>
<protein>
    <submittedName>
        <fullName evidence="2">Uncharacterized protein</fullName>
    </submittedName>
</protein>
<feature type="non-terminal residue" evidence="2">
    <location>
        <position position="1"/>
    </location>
</feature>
<name>A0ABV0VUT8_9TELE</name>
<sequence>TKPMKTRDRKGHLDKDNQSDYRRCNAGTRKFKIMITSKQWKKIKPKHGGSQLIPPWTDTLYHKFMEKNPCCTLSFKYQHVKMNNSRKKKSPFFHAAAKCTFNGANAIYVVRNNLY</sequence>
<reference evidence="2 3" key="1">
    <citation type="submission" date="2021-06" db="EMBL/GenBank/DDBJ databases">
        <authorList>
            <person name="Palmer J.M."/>
        </authorList>
    </citation>
    <scope>NUCLEOTIDE SEQUENCE [LARGE SCALE GENOMIC DNA]</scope>
    <source>
        <strain evidence="2 3">XR_2019</strain>
        <tissue evidence="2">Muscle</tissue>
    </source>
</reference>
<feature type="compositionally biased region" description="Basic and acidic residues" evidence="1">
    <location>
        <begin position="11"/>
        <end position="21"/>
    </location>
</feature>
<proteinExistence type="predicted"/>
<dbReference type="EMBL" id="JAHRIM010011809">
    <property type="protein sequence ID" value="MEQ2261025.1"/>
    <property type="molecule type" value="Genomic_DNA"/>
</dbReference>
<keyword evidence="3" id="KW-1185">Reference proteome</keyword>
<evidence type="ECO:0000313" key="2">
    <source>
        <dbReference type="EMBL" id="MEQ2261025.1"/>
    </source>
</evidence>
<evidence type="ECO:0000256" key="1">
    <source>
        <dbReference type="SAM" id="MobiDB-lite"/>
    </source>
</evidence>
<dbReference type="Proteomes" id="UP001444071">
    <property type="component" value="Unassembled WGS sequence"/>
</dbReference>
<feature type="region of interest" description="Disordered" evidence="1">
    <location>
        <begin position="1"/>
        <end position="21"/>
    </location>
</feature>
<accession>A0ABV0VUT8</accession>